<dbReference type="EC" id="3.1.2.12" evidence="2 7"/>
<feature type="active site" description="Charge relay system" evidence="6">
    <location>
        <position position="261"/>
    </location>
</feature>
<dbReference type="VEuPathDB" id="AmoebaDB:ACA1_264380"/>
<dbReference type="InterPro" id="IPR000801">
    <property type="entry name" value="Esterase-like"/>
</dbReference>
<dbReference type="OMA" id="PSDCPWG"/>
<dbReference type="InterPro" id="IPR029058">
    <property type="entry name" value="AB_hydrolase_fold"/>
</dbReference>
<feature type="active site" description="Charge relay system" evidence="6">
    <location>
        <position position="151"/>
    </location>
</feature>
<dbReference type="GO" id="GO:0046294">
    <property type="term" value="P:formaldehyde catabolic process"/>
    <property type="evidence" value="ECO:0007669"/>
    <property type="project" value="InterPro"/>
</dbReference>
<feature type="active site" description="Charge relay system" evidence="6">
    <location>
        <position position="228"/>
    </location>
</feature>
<evidence type="ECO:0000256" key="5">
    <source>
        <dbReference type="ARBA" id="ARBA00022801"/>
    </source>
</evidence>
<evidence type="ECO:0000256" key="3">
    <source>
        <dbReference type="ARBA" id="ARBA00016774"/>
    </source>
</evidence>
<dbReference type="RefSeq" id="XP_004341350.1">
    <property type="nucleotide sequence ID" value="XM_004341302.1"/>
</dbReference>
<dbReference type="GO" id="GO:0018738">
    <property type="term" value="F:S-formylglutathione hydrolase activity"/>
    <property type="evidence" value="ECO:0007669"/>
    <property type="project" value="UniProtKB-EC"/>
</dbReference>
<dbReference type="Gene3D" id="3.40.50.1820">
    <property type="entry name" value="alpha/beta hydrolase"/>
    <property type="match status" value="1"/>
</dbReference>
<dbReference type="PANTHER" id="PTHR10061">
    <property type="entry name" value="S-FORMYLGLUTATHIONE HYDROLASE"/>
    <property type="match status" value="1"/>
</dbReference>
<dbReference type="FunFam" id="3.40.50.1820:FF:000002">
    <property type="entry name" value="S-formylglutathione hydrolase"/>
    <property type="match status" value="1"/>
</dbReference>
<dbReference type="STRING" id="1257118.L8H1Z7"/>
<evidence type="ECO:0000256" key="1">
    <source>
        <dbReference type="ARBA" id="ARBA00005622"/>
    </source>
</evidence>
<keyword evidence="5 7" id="KW-0378">Hydrolase</keyword>
<evidence type="ECO:0000256" key="2">
    <source>
        <dbReference type="ARBA" id="ARBA00012479"/>
    </source>
</evidence>
<keyword evidence="9" id="KW-1185">Reference proteome</keyword>
<dbReference type="KEGG" id="acan:ACA1_264380"/>
<dbReference type="NCBIfam" id="TIGR02821">
    <property type="entry name" value="fghA_ester_D"/>
    <property type="match status" value="1"/>
</dbReference>
<dbReference type="EMBL" id="KB007933">
    <property type="protein sequence ID" value="ELR19265.1"/>
    <property type="molecule type" value="Genomic_DNA"/>
</dbReference>
<gene>
    <name evidence="8" type="ORF">ACA1_264380</name>
</gene>
<dbReference type="GO" id="GO:0005829">
    <property type="term" value="C:cytosol"/>
    <property type="evidence" value="ECO:0007669"/>
    <property type="project" value="TreeGrafter"/>
</dbReference>
<name>L8H1Z7_ACACF</name>
<sequence length="282" mass="31075">MAQLKQLSSAKCCGGLVQRFQHYSDALSCEMKFSVFLPPQAQEGQKVPVVYFLSGLTCTDENFITKAGAQRAAAKHGLALICPDTSPRGVEIEGADASWDFGFGAGFYVNATEPKWAKHFRMYDYVTKELPQLVNANLPVDPSRVSVFGHSMGGHGALICALKNPGMYKSVSAFAPICHPVDCPWGLKAFSGYLGENKDAWKEYDATHLVQSYSGPALDILIDQGSDDKFLKEQLKPEDFEAAAKGTSHKVQVRMQEGYDHSYYFISTFIEDHLSHHAAHLN</sequence>
<comment type="subcellular location">
    <subcellularLocation>
        <location evidence="7">Cytoplasm</location>
    </subcellularLocation>
</comment>
<evidence type="ECO:0000313" key="9">
    <source>
        <dbReference type="Proteomes" id="UP000011083"/>
    </source>
</evidence>
<dbReference type="SUPFAM" id="SSF53474">
    <property type="entry name" value="alpha/beta-Hydrolases"/>
    <property type="match status" value="1"/>
</dbReference>
<proteinExistence type="inferred from homology"/>
<evidence type="ECO:0000313" key="8">
    <source>
        <dbReference type="EMBL" id="ELR19265.1"/>
    </source>
</evidence>
<keyword evidence="4 7" id="KW-0719">Serine esterase</keyword>
<keyword evidence="7" id="KW-0963">Cytoplasm</keyword>
<dbReference type="OrthoDB" id="420518at2759"/>
<dbReference type="GeneID" id="14920041"/>
<dbReference type="PANTHER" id="PTHR10061:SF0">
    <property type="entry name" value="S-FORMYLGLUTATHIONE HYDROLASE"/>
    <property type="match status" value="1"/>
</dbReference>
<organism evidence="8 9">
    <name type="scientific">Acanthamoeba castellanii (strain ATCC 30010 / Neff)</name>
    <dbReference type="NCBI Taxonomy" id="1257118"/>
    <lineage>
        <taxon>Eukaryota</taxon>
        <taxon>Amoebozoa</taxon>
        <taxon>Discosea</taxon>
        <taxon>Longamoebia</taxon>
        <taxon>Centramoebida</taxon>
        <taxon>Acanthamoebidae</taxon>
        <taxon>Acanthamoeba</taxon>
    </lineage>
</organism>
<dbReference type="AlphaFoldDB" id="L8H1Z7"/>
<dbReference type="Proteomes" id="UP000011083">
    <property type="component" value="Unassembled WGS sequence"/>
</dbReference>
<evidence type="ECO:0000256" key="4">
    <source>
        <dbReference type="ARBA" id="ARBA00022487"/>
    </source>
</evidence>
<comment type="similarity">
    <text evidence="1 7">Belongs to the esterase D family.</text>
</comment>
<dbReference type="InterPro" id="IPR014186">
    <property type="entry name" value="S-formylglutathione_hydrol"/>
</dbReference>
<comment type="catalytic activity">
    <reaction evidence="7">
        <text>S-formylglutathione + H2O = formate + glutathione + H(+)</text>
        <dbReference type="Rhea" id="RHEA:14961"/>
        <dbReference type="ChEBI" id="CHEBI:15377"/>
        <dbReference type="ChEBI" id="CHEBI:15378"/>
        <dbReference type="ChEBI" id="CHEBI:15740"/>
        <dbReference type="ChEBI" id="CHEBI:57688"/>
        <dbReference type="ChEBI" id="CHEBI:57925"/>
        <dbReference type="EC" id="3.1.2.12"/>
    </reaction>
</comment>
<dbReference type="GO" id="GO:0052689">
    <property type="term" value="F:carboxylic ester hydrolase activity"/>
    <property type="evidence" value="ECO:0007669"/>
    <property type="project" value="UniProtKB-KW"/>
</dbReference>
<evidence type="ECO:0000256" key="7">
    <source>
        <dbReference type="RuleBase" id="RU363068"/>
    </source>
</evidence>
<comment type="function">
    <text evidence="7">Serine hydrolase involved in the detoxification of formaldehyde.</text>
</comment>
<evidence type="ECO:0000256" key="6">
    <source>
        <dbReference type="PIRSR" id="PIRSR614186-1"/>
    </source>
</evidence>
<reference evidence="8 9" key="1">
    <citation type="journal article" date="2013" name="Genome Biol.">
        <title>Genome of Acanthamoeba castellanii highlights extensive lateral gene transfer and early evolution of tyrosine kinase signaling.</title>
        <authorList>
            <person name="Clarke M."/>
            <person name="Lohan A.J."/>
            <person name="Liu B."/>
            <person name="Lagkouvardos I."/>
            <person name="Roy S."/>
            <person name="Zafar N."/>
            <person name="Bertelli C."/>
            <person name="Schilde C."/>
            <person name="Kianianmomeni A."/>
            <person name="Burglin T.R."/>
            <person name="Frech C."/>
            <person name="Turcotte B."/>
            <person name="Kopec K.O."/>
            <person name="Synnott J.M."/>
            <person name="Choo C."/>
            <person name="Paponov I."/>
            <person name="Finkler A."/>
            <person name="Soon Heng Tan C."/>
            <person name="Hutchins A.P."/>
            <person name="Weinmeier T."/>
            <person name="Rattei T."/>
            <person name="Chu J.S."/>
            <person name="Gimenez G."/>
            <person name="Irimia M."/>
            <person name="Rigden D.J."/>
            <person name="Fitzpatrick D.A."/>
            <person name="Lorenzo-Morales J."/>
            <person name="Bateman A."/>
            <person name="Chiu C.H."/>
            <person name="Tang P."/>
            <person name="Hegemann P."/>
            <person name="Fromm H."/>
            <person name="Raoult D."/>
            <person name="Greub G."/>
            <person name="Miranda-Saavedra D."/>
            <person name="Chen N."/>
            <person name="Nash P."/>
            <person name="Ginger M.L."/>
            <person name="Horn M."/>
            <person name="Schaap P."/>
            <person name="Caler L."/>
            <person name="Loftus B."/>
        </authorList>
    </citation>
    <scope>NUCLEOTIDE SEQUENCE [LARGE SCALE GENOMIC DNA]</scope>
    <source>
        <strain evidence="8 9">Neff</strain>
    </source>
</reference>
<dbReference type="Pfam" id="PF00756">
    <property type="entry name" value="Esterase"/>
    <property type="match status" value="1"/>
</dbReference>
<accession>L8H1Z7</accession>
<protein>
    <recommendedName>
        <fullName evidence="3 7">S-formylglutathione hydrolase</fullName>
        <ecNumber evidence="2 7">3.1.2.12</ecNumber>
    </recommendedName>
</protein>